<evidence type="ECO:0000256" key="4">
    <source>
        <dbReference type="ARBA" id="ARBA00022741"/>
    </source>
</evidence>
<dbReference type="EMBL" id="JBAMMX010000003">
    <property type="protein sequence ID" value="KAK6944494.1"/>
    <property type="molecule type" value="Genomic_DNA"/>
</dbReference>
<evidence type="ECO:0000256" key="5">
    <source>
        <dbReference type="ARBA" id="ARBA00022777"/>
    </source>
</evidence>
<dbReference type="Pfam" id="PF00454">
    <property type="entry name" value="PI3_PI4_kinase"/>
    <property type="match status" value="1"/>
</dbReference>
<dbReference type="InterPro" id="IPR000403">
    <property type="entry name" value="PI3/4_kinase_cat_dom"/>
</dbReference>
<dbReference type="GO" id="GO:0005524">
    <property type="term" value="F:ATP binding"/>
    <property type="evidence" value="ECO:0007669"/>
    <property type="project" value="UniProtKB-KW"/>
</dbReference>
<dbReference type="PANTHER" id="PTHR45800:SF21">
    <property type="entry name" value="PHOSPHATIDYLINOSITOL 4-KINASE GAMMA 8"/>
    <property type="match status" value="1"/>
</dbReference>
<keyword evidence="3" id="KW-0808">Transferase</keyword>
<proteinExistence type="inferred from homology"/>
<organism evidence="8 9">
    <name type="scientific">Dillenia turbinata</name>
    <dbReference type="NCBI Taxonomy" id="194707"/>
    <lineage>
        <taxon>Eukaryota</taxon>
        <taxon>Viridiplantae</taxon>
        <taxon>Streptophyta</taxon>
        <taxon>Embryophyta</taxon>
        <taxon>Tracheophyta</taxon>
        <taxon>Spermatophyta</taxon>
        <taxon>Magnoliopsida</taxon>
        <taxon>eudicotyledons</taxon>
        <taxon>Gunneridae</taxon>
        <taxon>Pentapetalae</taxon>
        <taxon>Dilleniales</taxon>
        <taxon>Dilleniaceae</taxon>
        <taxon>Dillenia</taxon>
    </lineage>
</organism>
<reference evidence="8 9" key="1">
    <citation type="submission" date="2023-12" db="EMBL/GenBank/DDBJ databases">
        <title>A high-quality genome assembly for Dillenia turbinata (Dilleniales).</title>
        <authorList>
            <person name="Chanderbali A."/>
        </authorList>
    </citation>
    <scope>NUCLEOTIDE SEQUENCE [LARGE SCALE GENOMIC DNA]</scope>
    <source>
        <strain evidence="8">LSX21</strain>
        <tissue evidence="8">Leaf</tissue>
    </source>
</reference>
<name>A0AAN8W776_9MAGN</name>
<dbReference type="EC" id="2.7.1.67" evidence="2"/>
<dbReference type="PROSITE" id="PS50290">
    <property type="entry name" value="PI3_4_KINASE_3"/>
    <property type="match status" value="1"/>
</dbReference>
<accession>A0AAN8W776</accession>
<keyword evidence="9" id="KW-1185">Reference proteome</keyword>
<gene>
    <name evidence="8" type="ORF">RJ641_025596</name>
</gene>
<dbReference type="GO" id="GO:0004430">
    <property type="term" value="F:1-phosphatidylinositol 4-kinase activity"/>
    <property type="evidence" value="ECO:0007669"/>
    <property type="project" value="UniProtKB-EC"/>
</dbReference>
<dbReference type="PANTHER" id="PTHR45800">
    <property type="entry name" value="PHOSPHATIDYLINOSITOL 4-KINASE GAMMA"/>
    <property type="match status" value="1"/>
</dbReference>
<protein>
    <recommendedName>
        <fullName evidence="2">1-phosphatidylinositol 4-kinase</fullName>
        <ecNumber evidence="2">2.7.1.67</ecNumber>
    </recommendedName>
</protein>
<evidence type="ECO:0000256" key="6">
    <source>
        <dbReference type="ARBA" id="ARBA00022840"/>
    </source>
</evidence>
<dbReference type="Proteomes" id="UP001370490">
    <property type="component" value="Unassembled WGS sequence"/>
</dbReference>
<keyword evidence="5" id="KW-0418">Kinase</keyword>
<evidence type="ECO:0000256" key="3">
    <source>
        <dbReference type="ARBA" id="ARBA00022679"/>
    </source>
</evidence>
<evidence type="ECO:0000259" key="7">
    <source>
        <dbReference type="PROSITE" id="PS50290"/>
    </source>
</evidence>
<evidence type="ECO:0000313" key="9">
    <source>
        <dbReference type="Proteomes" id="UP001370490"/>
    </source>
</evidence>
<sequence length="554" mass="61166">MAVAINRHHEFKPILRHHPRCRLQSFTHLDYMLELSQNSLTHTLQQAVDAGVANFHRSLSTPCLSLAAKGEEDCKNNPKIEIIGSHGMLSVRTLVVEVAIAMAVGVVPKPVANGLSGAYFLCNQNGNNIAVIKPVDEEPLAVNNPNGFVGRLPGQTGLKRAVRVGETGIRELAAYLIDHGGFASVPPTALVKVCHSTLHVNDSTNVSSPPFKIASLQRFVDHESDAGDLGPSGFSVSSVHRIGTLDIRLLNLDRHAGNILVKKHVDGNYAAAAAELVPIDHGLCLPEWLDDPYFEWLHWPQSSVPFTESEVEYISNIDPFKDAELLRTELPSLRESSLRVLVVCTIFLKQAVAFGLCLAEIGEMMTRKISGGEEDLSVLENVCAQVMANPDAMSSMGDDNHIEEETEENEVLFQFDIESEGVPNEVVELPGFQQRPGEDLKSNVPTVSTTRPLSAMPDILTTLQEEDDLIEDEEEIRSHDEKENDHLKPASLMRSASFAAPQYNHENEGISFGEMSEEEWSLFLENFEKFLPKVFEDAKNLMCSKQRLGNSCEF</sequence>
<dbReference type="InterPro" id="IPR044571">
    <property type="entry name" value="P4KG1-8"/>
</dbReference>
<comment type="caution">
    <text evidence="8">The sequence shown here is derived from an EMBL/GenBank/DDBJ whole genome shotgun (WGS) entry which is preliminary data.</text>
</comment>
<evidence type="ECO:0000313" key="8">
    <source>
        <dbReference type="EMBL" id="KAK6944494.1"/>
    </source>
</evidence>
<keyword evidence="6" id="KW-0067">ATP-binding</keyword>
<evidence type="ECO:0000256" key="2">
    <source>
        <dbReference type="ARBA" id="ARBA00012169"/>
    </source>
</evidence>
<dbReference type="AlphaFoldDB" id="A0AAN8W776"/>
<comment type="similarity">
    <text evidence="1">Belongs to the PI3/PI4-kinase family. Type II PI4K subfamily.</text>
</comment>
<evidence type="ECO:0000256" key="1">
    <source>
        <dbReference type="ARBA" id="ARBA00008941"/>
    </source>
</evidence>
<feature type="domain" description="PI3K/PI4K catalytic" evidence="7">
    <location>
        <begin position="105"/>
        <end position="398"/>
    </location>
</feature>
<keyword evidence="4" id="KW-0547">Nucleotide-binding</keyword>